<dbReference type="RefSeq" id="WP_183965659.1">
    <property type="nucleotide sequence ID" value="NZ_JACIEJ010000004.1"/>
</dbReference>
<sequence>MQYPTGQWMKGMGIQGIIRGKPHKATIADNKALCPWEKVNRPFREPVPHMLGVREFTCVAIWRALVYVACVIDA</sequence>
<dbReference type="Proteomes" id="UP000541426">
    <property type="component" value="Unassembled WGS sequence"/>
</dbReference>
<evidence type="ECO:0000313" key="2">
    <source>
        <dbReference type="Proteomes" id="UP000541426"/>
    </source>
</evidence>
<dbReference type="EMBL" id="JACIEJ010000004">
    <property type="protein sequence ID" value="MBB3985799.1"/>
    <property type="molecule type" value="Genomic_DNA"/>
</dbReference>
<comment type="caution">
    <text evidence="1">The sequence shown here is derived from an EMBL/GenBank/DDBJ whole genome shotgun (WGS) entry which is preliminary data.</text>
</comment>
<proteinExistence type="predicted"/>
<keyword evidence="2" id="KW-1185">Reference proteome</keyword>
<reference evidence="1 2" key="1">
    <citation type="submission" date="2020-08" db="EMBL/GenBank/DDBJ databases">
        <title>Genomic Encyclopedia of Type Strains, Phase IV (KMG-IV): sequencing the most valuable type-strain genomes for metagenomic binning, comparative biology and taxonomic classification.</title>
        <authorList>
            <person name="Goeker M."/>
        </authorList>
    </citation>
    <scope>NUCLEOTIDE SEQUENCE [LARGE SCALE GENOMIC DNA]</scope>
    <source>
        <strain evidence="1 2">DSM 102235</strain>
    </source>
</reference>
<protein>
    <submittedName>
        <fullName evidence="1">Uncharacterized protein</fullName>
    </submittedName>
</protein>
<gene>
    <name evidence="1" type="ORF">GGQ68_002132</name>
</gene>
<dbReference type="AlphaFoldDB" id="A0A7W6DV41"/>
<name>A0A7W6DV41_9RHOB</name>
<organism evidence="1 2">
    <name type="scientific">Sagittula marina</name>
    <dbReference type="NCBI Taxonomy" id="943940"/>
    <lineage>
        <taxon>Bacteria</taxon>
        <taxon>Pseudomonadati</taxon>
        <taxon>Pseudomonadota</taxon>
        <taxon>Alphaproteobacteria</taxon>
        <taxon>Rhodobacterales</taxon>
        <taxon>Roseobacteraceae</taxon>
        <taxon>Sagittula</taxon>
    </lineage>
</organism>
<evidence type="ECO:0000313" key="1">
    <source>
        <dbReference type="EMBL" id="MBB3985799.1"/>
    </source>
</evidence>
<accession>A0A7W6DV41</accession>